<dbReference type="RefSeq" id="WP_249771216.1">
    <property type="nucleotide sequence ID" value="NZ_CP097332.1"/>
</dbReference>
<gene>
    <name evidence="8" type="ORF">M6D93_17525</name>
</gene>
<dbReference type="Gene3D" id="1.20.1740.10">
    <property type="entry name" value="Amino acid/polyamine transporter I"/>
    <property type="match status" value="1"/>
</dbReference>
<feature type="transmembrane region" description="Helical" evidence="6">
    <location>
        <begin position="443"/>
        <end position="463"/>
    </location>
</feature>
<feature type="transmembrane region" description="Helical" evidence="6">
    <location>
        <begin position="411"/>
        <end position="431"/>
    </location>
</feature>
<feature type="transmembrane region" description="Helical" evidence="6">
    <location>
        <begin position="329"/>
        <end position="350"/>
    </location>
</feature>
<feature type="transmembrane region" description="Helical" evidence="6">
    <location>
        <begin position="381"/>
        <end position="405"/>
    </location>
</feature>
<keyword evidence="4 6" id="KW-0472">Membrane</keyword>
<dbReference type="PANTHER" id="PTHR47704:SF1">
    <property type="entry name" value="POTASSIUM TRANSPORTER KIMA"/>
    <property type="match status" value="1"/>
</dbReference>
<dbReference type="Proteomes" id="UP001056336">
    <property type="component" value="Chromosome"/>
</dbReference>
<feature type="transmembrane region" description="Helical" evidence="6">
    <location>
        <begin position="128"/>
        <end position="156"/>
    </location>
</feature>
<evidence type="ECO:0000313" key="9">
    <source>
        <dbReference type="Proteomes" id="UP001056336"/>
    </source>
</evidence>
<dbReference type="CDD" id="cd04488">
    <property type="entry name" value="RecG_wedge_OBF"/>
    <property type="match status" value="1"/>
</dbReference>
<feature type="transmembrane region" description="Helical" evidence="6">
    <location>
        <begin position="235"/>
        <end position="252"/>
    </location>
</feature>
<accession>A0ABY4QX58</accession>
<organism evidence="8 9">
    <name type="scientific">Jatrophihabitans telluris</name>
    <dbReference type="NCBI Taxonomy" id="2038343"/>
    <lineage>
        <taxon>Bacteria</taxon>
        <taxon>Bacillati</taxon>
        <taxon>Actinomycetota</taxon>
        <taxon>Actinomycetes</taxon>
        <taxon>Jatrophihabitantales</taxon>
        <taxon>Jatrophihabitantaceae</taxon>
        <taxon>Jatrophihabitans</taxon>
    </lineage>
</organism>
<feature type="transmembrane region" description="Helical" evidence="6">
    <location>
        <begin position="162"/>
        <end position="181"/>
    </location>
</feature>
<name>A0ABY4QX58_9ACTN</name>
<reference evidence="8" key="1">
    <citation type="journal article" date="2018" name="Int. J. Syst. Evol. Microbiol.">
        <title>Jatrophihabitans telluris sp. nov., isolated from sediment soil of lava forest wetlands and the emended description of the genus Jatrophihabitans.</title>
        <authorList>
            <person name="Lee K.C."/>
            <person name="Suh M.K."/>
            <person name="Eom M.K."/>
            <person name="Kim K.K."/>
            <person name="Kim J.S."/>
            <person name="Kim D.S."/>
            <person name="Ko S.H."/>
            <person name="Shin Y.K."/>
            <person name="Lee J.S."/>
        </authorList>
    </citation>
    <scope>NUCLEOTIDE SEQUENCE</scope>
    <source>
        <strain evidence="8">N237</strain>
    </source>
</reference>
<evidence type="ECO:0000256" key="3">
    <source>
        <dbReference type="ARBA" id="ARBA00022989"/>
    </source>
</evidence>
<proteinExistence type="predicted"/>
<dbReference type="SUPFAM" id="SSF50249">
    <property type="entry name" value="Nucleic acid-binding proteins"/>
    <property type="match status" value="1"/>
</dbReference>
<feature type="transmembrane region" description="Helical" evidence="6">
    <location>
        <begin position="282"/>
        <end position="302"/>
    </location>
</feature>
<dbReference type="PANTHER" id="PTHR47704">
    <property type="entry name" value="POTASSIUM TRANSPORTER KIMA"/>
    <property type="match status" value="1"/>
</dbReference>
<dbReference type="InterPro" id="IPR012340">
    <property type="entry name" value="NA-bd_OB-fold"/>
</dbReference>
<feature type="domain" description="OB" evidence="7">
    <location>
        <begin position="728"/>
        <end position="800"/>
    </location>
</feature>
<reference evidence="8" key="2">
    <citation type="submission" date="2022-05" db="EMBL/GenBank/DDBJ databases">
        <authorList>
            <person name="Kim J.-S."/>
            <person name="Lee K."/>
            <person name="Suh M."/>
            <person name="Eom M."/>
            <person name="Kim J.-S."/>
            <person name="Kim D.-S."/>
            <person name="Ko S.-H."/>
            <person name="Shin Y."/>
            <person name="Lee J.-S."/>
        </authorList>
    </citation>
    <scope>NUCLEOTIDE SEQUENCE</scope>
    <source>
        <strain evidence="8">N237</strain>
    </source>
</reference>
<evidence type="ECO:0000259" key="7">
    <source>
        <dbReference type="Pfam" id="PF01336"/>
    </source>
</evidence>
<evidence type="ECO:0000256" key="2">
    <source>
        <dbReference type="ARBA" id="ARBA00022692"/>
    </source>
</evidence>
<comment type="subcellular location">
    <subcellularLocation>
        <location evidence="1">Membrane</location>
        <topology evidence="1">Multi-pass membrane protein</topology>
    </subcellularLocation>
</comment>
<keyword evidence="3 6" id="KW-1133">Transmembrane helix</keyword>
<sequence length="814" mass="87223">MATTALEYIDDDLHLPERTGYRIKRALLGPPLTTAQLHEEKLSKKAALGVLSSDCISSSAYGTEEMLIALLAVFGLAGFNILLPMTAVVLLVLVVMTLSYREVVTVYTRAGGSYVVARENFGPRIAQIASVALLIDYIVTVAVQAAAGTAAITSLIPSLGHGSIPLAITVTVVLVLAYGNLRGVREAGRAFAFPTYFFVVAAGLVVIVGLVRELAGDLPKYPTNLPGMIDVHDSGHAIFTGAAIFVLLKAFANGGSSLTGLEAISNGVSAFKNPPGENARRTLSVMSALLGTLVLGISYLAYETHATPYDHGSPTVISQVAKAAFGTAWYGHLGFVIVQVATALILYTGANTPFTGFPFLASFIADDSFLPRQLTRRGQRLAFSNGIIVLTVAALALLFGVGAHVDKLVPFYAIGVFTGFTMAGFGMARYHHTHRENRWRTKLAVNATGGGVSLLIVAIFAVVKFTEGAWLVVLLFPLGWLALMRLNRQYRAEARSLDIVTTQRRRRADSEPLDEPGTDQPQTPPTAHYPRHVVLVLVDRLDLAVIRALRYAGSLRPTDVRAVHITLDSSVAAELRHDWIERGLGDRVPLELLACPDRRLIRASATLALRTVIQDQAEVTVLLPRRSFRRGWQRLLHDRTADRIAYAVSRIPHVAATIVPFDTTLTAATGAHHDEPRLPTDTTVDSGVAAPSGTDADSRTDTDTDTDTVTGDPGAAHPIAALRRGQAVVVEGTIKSVQVGTKAGKSLEVQVFDHTGGIRLLFFGRTAIPGLEPGTVVRASGRVGEYKGHLALANPRYELLECSEPAASPFSLAR</sequence>
<evidence type="ECO:0000256" key="1">
    <source>
        <dbReference type="ARBA" id="ARBA00004141"/>
    </source>
</evidence>
<dbReference type="InterPro" id="IPR004365">
    <property type="entry name" value="NA-bd_OB_tRNA"/>
</dbReference>
<dbReference type="Pfam" id="PF01336">
    <property type="entry name" value="tRNA_anti-codon"/>
    <property type="match status" value="1"/>
</dbReference>
<dbReference type="InterPro" id="IPR002293">
    <property type="entry name" value="AA/rel_permease1"/>
</dbReference>
<dbReference type="EMBL" id="CP097332">
    <property type="protein sequence ID" value="UQX88073.1"/>
    <property type="molecule type" value="Genomic_DNA"/>
</dbReference>
<evidence type="ECO:0000313" key="8">
    <source>
        <dbReference type="EMBL" id="UQX88073.1"/>
    </source>
</evidence>
<feature type="transmembrane region" description="Helical" evidence="6">
    <location>
        <begin position="193"/>
        <end position="215"/>
    </location>
</feature>
<evidence type="ECO:0000256" key="6">
    <source>
        <dbReference type="SAM" id="Phobius"/>
    </source>
</evidence>
<keyword evidence="9" id="KW-1185">Reference proteome</keyword>
<feature type="transmembrane region" description="Helical" evidence="6">
    <location>
        <begin position="469"/>
        <end position="486"/>
    </location>
</feature>
<keyword evidence="2 6" id="KW-0812">Transmembrane</keyword>
<feature type="region of interest" description="Disordered" evidence="5">
    <location>
        <begin position="670"/>
        <end position="715"/>
    </location>
</feature>
<feature type="transmembrane region" description="Helical" evidence="6">
    <location>
        <begin position="67"/>
        <end position="95"/>
    </location>
</feature>
<protein>
    <submittedName>
        <fullName evidence="8">Amino acid permease</fullName>
    </submittedName>
</protein>
<evidence type="ECO:0000256" key="4">
    <source>
        <dbReference type="ARBA" id="ARBA00023136"/>
    </source>
</evidence>
<dbReference type="InterPro" id="IPR053153">
    <property type="entry name" value="APC_K+_Transporter"/>
</dbReference>
<dbReference type="Gene3D" id="2.40.50.140">
    <property type="entry name" value="Nucleic acid-binding proteins"/>
    <property type="match status" value="1"/>
</dbReference>
<dbReference type="Pfam" id="PF13520">
    <property type="entry name" value="AA_permease_2"/>
    <property type="match status" value="1"/>
</dbReference>
<feature type="region of interest" description="Disordered" evidence="5">
    <location>
        <begin position="503"/>
        <end position="527"/>
    </location>
</feature>
<evidence type="ECO:0000256" key="5">
    <source>
        <dbReference type="SAM" id="MobiDB-lite"/>
    </source>
</evidence>